<evidence type="ECO:0000313" key="3">
    <source>
        <dbReference type="Proteomes" id="UP000005824"/>
    </source>
</evidence>
<dbReference type="STRING" id="497964.CfE428DRAFT_5601"/>
<evidence type="ECO:0000256" key="1">
    <source>
        <dbReference type="SAM" id="MobiDB-lite"/>
    </source>
</evidence>
<proteinExistence type="predicted"/>
<feature type="region of interest" description="Disordered" evidence="1">
    <location>
        <begin position="1"/>
        <end position="25"/>
    </location>
</feature>
<accession>B4D9L1</accession>
<dbReference type="InParanoid" id="B4D9L1"/>
<sequence>MWSAATFGQALSVPPEKTPPPSPETVKMWQKEADEAQARIHTRWNVSIDLQMVAMDETKAFELISAFRSGEKKTVQAAWERLQAMLKSKEAVLLAWPIVRTVDQARAVSETLLEKRYATEFEPPQAPGDNPPPKKPEPVNKATVQGLPLAYETRNLGTTLEVEPTVLENGQRVYLRLTPQHEELLKMEGENQVLTTHNTLITVRQPLITHNKSDLNFTVNNGERQLIAVHKLAKPENFIELDLMRVVVRLAE</sequence>
<comment type="caution">
    <text evidence="2">The sequence shown here is derived from an EMBL/GenBank/DDBJ whole genome shotgun (WGS) entry which is preliminary data.</text>
</comment>
<gene>
    <name evidence="2" type="ORF">CfE428DRAFT_5601</name>
</gene>
<dbReference type="EMBL" id="ABVL01000027">
    <property type="protein sequence ID" value="EDY16792.1"/>
    <property type="molecule type" value="Genomic_DNA"/>
</dbReference>
<reference evidence="2 3" key="1">
    <citation type="journal article" date="2011" name="J. Bacteriol.">
        <title>Genome sequence of Chthoniobacter flavus Ellin428, an aerobic heterotrophic soil bacterium.</title>
        <authorList>
            <person name="Kant R."/>
            <person name="van Passel M.W."/>
            <person name="Palva A."/>
            <person name="Lucas S."/>
            <person name="Lapidus A."/>
            <person name="Glavina Del Rio T."/>
            <person name="Dalin E."/>
            <person name="Tice H."/>
            <person name="Bruce D."/>
            <person name="Goodwin L."/>
            <person name="Pitluck S."/>
            <person name="Larimer F.W."/>
            <person name="Land M.L."/>
            <person name="Hauser L."/>
            <person name="Sangwan P."/>
            <person name="de Vos W.M."/>
            <person name="Janssen P.H."/>
            <person name="Smidt H."/>
        </authorList>
    </citation>
    <scope>NUCLEOTIDE SEQUENCE [LARGE SCALE GENOMIC DNA]</scope>
    <source>
        <strain evidence="2 3">Ellin428</strain>
    </source>
</reference>
<keyword evidence="3" id="KW-1185">Reference proteome</keyword>
<evidence type="ECO:0000313" key="2">
    <source>
        <dbReference type="EMBL" id="EDY16792.1"/>
    </source>
</evidence>
<organism evidence="2 3">
    <name type="scientific">Chthoniobacter flavus Ellin428</name>
    <dbReference type="NCBI Taxonomy" id="497964"/>
    <lineage>
        <taxon>Bacteria</taxon>
        <taxon>Pseudomonadati</taxon>
        <taxon>Verrucomicrobiota</taxon>
        <taxon>Spartobacteria</taxon>
        <taxon>Chthoniobacterales</taxon>
        <taxon>Chthoniobacteraceae</taxon>
        <taxon>Chthoniobacter</taxon>
    </lineage>
</organism>
<dbReference type="AlphaFoldDB" id="B4D9L1"/>
<protein>
    <submittedName>
        <fullName evidence="2">Uncharacterized protein</fullName>
    </submittedName>
</protein>
<feature type="region of interest" description="Disordered" evidence="1">
    <location>
        <begin position="118"/>
        <end position="141"/>
    </location>
</feature>
<name>B4D9L1_9BACT</name>
<dbReference type="Proteomes" id="UP000005824">
    <property type="component" value="Unassembled WGS sequence"/>
</dbReference>